<evidence type="ECO:0000313" key="2">
    <source>
        <dbReference type="Proteomes" id="UP001267638"/>
    </source>
</evidence>
<accession>A0ABU1X4F4</accession>
<proteinExistence type="predicted"/>
<gene>
    <name evidence="1" type="ORF">J2W40_003277</name>
</gene>
<dbReference type="Proteomes" id="UP001267638">
    <property type="component" value="Unassembled WGS sequence"/>
</dbReference>
<dbReference type="EMBL" id="JAVDWV010000016">
    <property type="protein sequence ID" value="MDR7156433.1"/>
    <property type="molecule type" value="Genomic_DNA"/>
</dbReference>
<dbReference type="InterPro" id="IPR002347">
    <property type="entry name" value="SDR_fam"/>
</dbReference>
<comment type="caution">
    <text evidence="1">The sequence shown here is derived from an EMBL/GenBank/DDBJ whole genome shotgun (WGS) entry which is preliminary data.</text>
</comment>
<reference evidence="1 2" key="1">
    <citation type="submission" date="2023-07" db="EMBL/GenBank/DDBJ databases">
        <title>Sorghum-associated microbial communities from plants grown in Nebraska, USA.</title>
        <authorList>
            <person name="Schachtman D."/>
        </authorList>
    </citation>
    <scope>NUCLEOTIDE SEQUENCE [LARGE SCALE GENOMIC DNA]</scope>
    <source>
        <strain evidence="1 2">4256</strain>
    </source>
</reference>
<dbReference type="SUPFAM" id="SSF51735">
    <property type="entry name" value="NAD(P)-binding Rossmann-fold domains"/>
    <property type="match status" value="1"/>
</dbReference>
<sequence>MIAVARDPERLSALVGECEGEVIPVAGSVGDDASALALAKAVAGHQPVLDAVITSVNAPPELAHVMTQPIEDLVELFRHNVMSHLIAAKAFLPLLAPTGHYIGLGGGMADVMVERKGGVSMCQAALRNLFRHIALENAGRGPTVKELMLYSLIVDPADEANADPRQVRADEVGDHIMAIVNQPDIFPGPILALKSRKQVGQPQRDI</sequence>
<dbReference type="Gene3D" id="3.40.50.720">
    <property type="entry name" value="NAD(P)-binding Rossmann-like Domain"/>
    <property type="match status" value="1"/>
</dbReference>
<organism evidence="1 2">
    <name type="scientific">Sphingobium xenophagum</name>
    <dbReference type="NCBI Taxonomy" id="121428"/>
    <lineage>
        <taxon>Bacteria</taxon>
        <taxon>Pseudomonadati</taxon>
        <taxon>Pseudomonadota</taxon>
        <taxon>Alphaproteobacteria</taxon>
        <taxon>Sphingomonadales</taxon>
        <taxon>Sphingomonadaceae</taxon>
        <taxon>Sphingobium</taxon>
    </lineage>
</organism>
<keyword evidence="2" id="KW-1185">Reference proteome</keyword>
<protein>
    <submittedName>
        <fullName evidence="1">NAD(P)-dependent dehydrogenase (Short-subunit alcohol dehydrogenase family)</fullName>
    </submittedName>
</protein>
<name>A0ABU1X4F4_SPHXE</name>
<dbReference type="InterPro" id="IPR036291">
    <property type="entry name" value="NAD(P)-bd_dom_sf"/>
</dbReference>
<evidence type="ECO:0000313" key="1">
    <source>
        <dbReference type="EMBL" id="MDR7156433.1"/>
    </source>
</evidence>
<dbReference type="Pfam" id="PF13561">
    <property type="entry name" value="adh_short_C2"/>
    <property type="match status" value="1"/>
</dbReference>